<dbReference type="EMBL" id="GBXM01092850">
    <property type="protein sequence ID" value="JAH15727.1"/>
    <property type="molecule type" value="Transcribed_RNA"/>
</dbReference>
<dbReference type="AlphaFoldDB" id="A0A0E9QGZ0"/>
<reference evidence="3" key="1">
    <citation type="submission" date="2014-11" db="EMBL/GenBank/DDBJ databases">
        <authorList>
            <person name="Amaro Gonzalez C."/>
        </authorList>
    </citation>
    <scope>NUCLEOTIDE SEQUENCE</scope>
</reference>
<protein>
    <recommendedName>
        <fullName evidence="2">Lipoxygenase domain-containing protein</fullName>
    </recommendedName>
</protein>
<dbReference type="GO" id="GO:0016702">
    <property type="term" value="F:oxidoreductase activity, acting on single donors with incorporation of molecular oxygen, incorporation of two atoms of oxygen"/>
    <property type="evidence" value="ECO:0007669"/>
    <property type="project" value="InterPro"/>
</dbReference>
<dbReference type="GO" id="GO:0046872">
    <property type="term" value="F:metal ion binding"/>
    <property type="evidence" value="ECO:0007669"/>
    <property type="project" value="InterPro"/>
</dbReference>
<dbReference type="PROSITE" id="PS51393">
    <property type="entry name" value="LIPOXYGENASE_3"/>
    <property type="match status" value="1"/>
</dbReference>
<dbReference type="InterPro" id="IPR013819">
    <property type="entry name" value="LipOase_C"/>
</dbReference>
<proteinExistence type="predicted"/>
<evidence type="ECO:0000313" key="3">
    <source>
        <dbReference type="EMBL" id="JAH15727.1"/>
    </source>
</evidence>
<dbReference type="InterPro" id="IPR036226">
    <property type="entry name" value="LipOase_C_sf"/>
</dbReference>
<feature type="region of interest" description="Disordered" evidence="1">
    <location>
        <begin position="1"/>
        <end position="20"/>
    </location>
</feature>
<sequence length="57" mass="6395">MPNGPTTMRKPAPKDKAVTEKDIMDTLPDIDTTLEAMNVLHFLSQGPNDFVRLWTVP</sequence>
<organism evidence="3">
    <name type="scientific">Anguilla anguilla</name>
    <name type="common">European freshwater eel</name>
    <name type="synonym">Muraena anguilla</name>
    <dbReference type="NCBI Taxonomy" id="7936"/>
    <lineage>
        <taxon>Eukaryota</taxon>
        <taxon>Metazoa</taxon>
        <taxon>Chordata</taxon>
        <taxon>Craniata</taxon>
        <taxon>Vertebrata</taxon>
        <taxon>Euteleostomi</taxon>
        <taxon>Actinopterygii</taxon>
        <taxon>Neopterygii</taxon>
        <taxon>Teleostei</taxon>
        <taxon>Anguilliformes</taxon>
        <taxon>Anguillidae</taxon>
        <taxon>Anguilla</taxon>
    </lineage>
</organism>
<feature type="domain" description="Lipoxygenase" evidence="2">
    <location>
        <begin position="1"/>
        <end position="57"/>
    </location>
</feature>
<dbReference type="Gene3D" id="1.20.245.10">
    <property type="entry name" value="Lipoxygenase-1, Domain 5"/>
    <property type="match status" value="1"/>
</dbReference>
<evidence type="ECO:0000256" key="1">
    <source>
        <dbReference type="SAM" id="MobiDB-lite"/>
    </source>
</evidence>
<accession>A0A0E9QGZ0</accession>
<name>A0A0E9QGZ0_ANGAN</name>
<reference evidence="3" key="2">
    <citation type="journal article" date="2015" name="Fish Shellfish Immunol.">
        <title>Early steps in the European eel (Anguilla anguilla)-Vibrio vulnificus interaction in the gills: Role of the RtxA13 toxin.</title>
        <authorList>
            <person name="Callol A."/>
            <person name="Pajuelo D."/>
            <person name="Ebbesson L."/>
            <person name="Teles M."/>
            <person name="MacKenzie S."/>
            <person name="Amaro C."/>
        </authorList>
    </citation>
    <scope>NUCLEOTIDE SEQUENCE</scope>
</reference>
<dbReference type="SUPFAM" id="SSF48484">
    <property type="entry name" value="Lipoxigenase"/>
    <property type="match status" value="1"/>
</dbReference>
<evidence type="ECO:0000259" key="2">
    <source>
        <dbReference type="PROSITE" id="PS51393"/>
    </source>
</evidence>